<evidence type="ECO:0000256" key="2">
    <source>
        <dbReference type="SAM" id="MobiDB-lite"/>
    </source>
</evidence>
<proteinExistence type="predicted"/>
<evidence type="ECO:0000256" key="1">
    <source>
        <dbReference type="SAM" id="Coils"/>
    </source>
</evidence>
<feature type="region of interest" description="Disordered" evidence="2">
    <location>
        <begin position="749"/>
        <end position="987"/>
    </location>
</feature>
<feature type="region of interest" description="Disordered" evidence="2">
    <location>
        <begin position="336"/>
        <end position="367"/>
    </location>
</feature>
<protein>
    <submittedName>
        <fullName evidence="4">Uncharacterized protein LOC108558539 isoform X1</fullName>
    </submittedName>
</protein>
<feature type="compositionally biased region" description="Low complexity" evidence="2">
    <location>
        <begin position="916"/>
        <end position="926"/>
    </location>
</feature>
<feature type="compositionally biased region" description="Basic residues" evidence="2">
    <location>
        <begin position="1385"/>
        <end position="1408"/>
    </location>
</feature>
<feature type="compositionally biased region" description="Basic and acidic residues" evidence="2">
    <location>
        <begin position="32"/>
        <end position="42"/>
    </location>
</feature>
<sequence>MHVAMEVPTDPKPKKFVLAFKPNTLLSNSQLMHDDGSKRDGSESPQATDDFLTIIPKPTLLSKERAKKRLQAFSSQKLSSPVAIKKPVVKKVLEIKEEKFDDEQVLTVEENNVLRKPLIFDDRFELKTKNTIYQIGDDLRKQQDDKLEAPVQVQRHPISHSQMKHRRAKREKMHKYHGRSQPRERKNSNRYPICWDDFRDGKCCLSEIRKMNELSEMCTKDFVKTSNFEVPNMTLRQFKYRRVSGKKKLSIPLQYVRFTLTAPRVPYSVNLRHMPQPVFCTVKQVQEMMPKRQRESIKSFMKRLGDAKESHHQHHHHQHRHWYSKDVLPNLVHVKNEMESSSRRDEDFKQFSNRSKSKSEERHRHYKQHKFEEIGKRYEGESFRNLDEVKMETAAAANDPYEMHYHHRHDYQDSYIQEHVKSKHEETRPEIMNFYNSKYKEDVDSFKTKEGVHHFANAESEETDKFKTEILVNNFIDTIALPPDKNTSSSEKLVSSSTSELCKEEEEEEISLPLVGDGKEQIHEVESSKTEQVKENSNGDEPNTDEYRSHWESEGEGETEIMAQSNKANNCWESDEEDKIFPPPRYECIPRTKDVSERSLEMPLNINLSRSKPLQKKFNLFEDIETKRSGLFMDEAWEKPKARAADLEYEALEKERRTLDEERKKLEIEKQKIAEMGRRILNQLDDSKDEFRGVVTKSNASYINKKLKTTRWGDNPLKVVSEEIAKGKEDLLEDEYEQFMKAVAVEERIVSSSNNSSDVSDSSSESSAENAAVPVGSPPSVTSTNISSIDTTGIDLDNRKPLTSIVLNRKTNILDRSVFKESEDEEEAEEDDAEMEEKESSPKRRKVSASPCRVVEEREKASKAPPKRSDCIKKKEHSPHRRHSPVSRREHSPRRREYSPKRRAHSPVRGSKRGRYSSPSRYSPPSSRKRRDLSPRRKHSPPRRRHSPPSRSRRDSSPPSYRRRYSRSSSKEPSKTETIQQTLQRLAGMDQYEPVSKSSPVNSPLDGFKRSLADSTISDEQLLQNQEQPYMEQQYYEPVKTESGIIGSGSPKRIPLDDRINQVLGIDDKDEHKPIITTYASRQQQAQHYESYNSYNYCYNDQFNNVDYEQKAYEHQNLRYMTSKNHPDPTTKVVQVGNVLQVVPTDNSLPPMHKQHHHLHHHHHQQQQQQQPKEGVKTAQRIVQVGNMLQIVPTTTTTTELPLPVETPRETLLATVAAAAATAPLSLPPPILQHKQSAEDLMQLKIAERKAEREKRRLEREKRRKEKERKRIEREKRKQLKIKQKTEEMIKKALSIETPVTLNDDEEEPQMQWPPVSSLLASSSKTTGKGILIRGKETEEYSERPKKGVKFADGIIPGEGTSPSGGEELSSPPPIVERSKEKRFTKTKKPKIRHPKKKIKVQIVRKRKRESDEEDEDGLPLPPPSPPPGSPPPHLFPPRIKPTPNFSVLPPMGLIFNSQQPPPMPEALQPQNYPPTLSSPLLRQPPKQLNHSIKPLPQQVQPPGLSSSHHG</sequence>
<evidence type="ECO:0000313" key="4">
    <source>
        <dbReference type="RefSeq" id="XP_017770969.1"/>
    </source>
</evidence>
<dbReference type="RefSeq" id="XP_017770969.1">
    <property type="nucleotide sequence ID" value="XM_017915480.1"/>
</dbReference>
<reference evidence="4" key="1">
    <citation type="submission" date="2025-08" db="UniProtKB">
        <authorList>
            <consortium name="RefSeq"/>
        </authorList>
    </citation>
    <scope>IDENTIFICATION</scope>
    <source>
        <tissue evidence="4">Whole Larva</tissue>
    </source>
</reference>
<feature type="compositionally biased region" description="Basic and acidic residues" evidence="2">
    <location>
        <begin position="517"/>
        <end position="534"/>
    </location>
</feature>
<feature type="compositionally biased region" description="Basic and acidic residues" evidence="2">
    <location>
        <begin position="357"/>
        <end position="367"/>
    </location>
</feature>
<feature type="compositionally biased region" description="Basic residues" evidence="2">
    <location>
        <begin position="874"/>
        <end position="886"/>
    </location>
</feature>
<feature type="compositionally biased region" description="Pro residues" evidence="2">
    <location>
        <begin position="1420"/>
        <end position="1441"/>
    </location>
</feature>
<feature type="compositionally biased region" description="Basic and acidic residues" evidence="2">
    <location>
        <begin position="1334"/>
        <end position="1346"/>
    </location>
</feature>
<dbReference type="GeneID" id="108558539"/>
<feature type="compositionally biased region" description="Basic residues" evidence="2">
    <location>
        <begin position="162"/>
        <end position="180"/>
    </location>
</feature>
<evidence type="ECO:0000313" key="3">
    <source>
        <dbReference type="Proteomes" id="UP000695000"/>
    </source>
</evidence>
<feature type="compositionally biased region" description="Acidic residues" evidence="2">
    <location>
        <begin position="822"/>
        <end position="837"/>
    </location>
</feature>
<feature type="compositionally biased region" description="Basic and acidic residues" evidence="2">
    <location>
        <begin position="854"/>
        <end position="873"/>
    </location>
</feature>
<feature type="region of interest" description="Disordered" evidence="2">
    <location>
        <begin position="157"/>
        <end position="186"/>
    </location>
</feature>
<feature type="compositionally biased region" description="Low complexity" evidence="2">
    <location>
        <begin position="487"/>
        <end position="500"/>
    </location>
</feature>
<feature type="compositionally biased region" description="Polar residues" evidence="2">
    <location>
        <begin position="1469"/>
        <end position="1491"/>
    </location>
</feature>
<feature type="compositionally biased region" description="Low complexity" evidence="2">
    <location>
        <begin position="750"/>
        <end position="773"/>
    </location>
</feature>
<feature type="compositionally biased region" description="Polar residues" evidence="2">
    <location>
        <begin position="1498"/>
        <end position="1511"/>
    </location>
</feature>
<feature type="compositionally biased region" description="Basic and acidic residues" evidence="2">
    <location>
        <begin position="1251"/>
        <end position="1261"/>
    </location>
</feature>
<organism evidence="3 4">
    <name type="scientific">Nicrophorus vespilloides</name>
    <name type="common">Boreal carrion beetle</name>
    <dbReference type="NCBI Taxonomy" id="110193"/>
    <lineage>
        <taxon>Eukaryota</taxon>
        <taxon>Metazoa</taxon>
        <taxon>Ecdysozoa</taxon>
        <taxon>Arthropoda</taxon>
        <taxon>Hexapoda</taxon>
        <taxon>Insecta</taxon>
        <taxon>Pterygota</taxon>
        <taxon>Neoptera</taxon>
        <taxon>Endopterygota</taxon>
        <taxon>Coleoptera</taxon>
        <taxon>Polyphaga</taxon>
        <taxon>Staphyliniformia</taxon>
        <taxon>Silphidae</taxon>
        <taxon>Nicrophorinae</taxon>
        <taxon>Nicrophorus</taxon>
    </lineage>
</organism>
<feature type="compositionally biased region" description="Basic residues" evidence="2">
    <location>
        <begin position="927"/>
        <end position="948"/>
    </location>
</feature>
<feature type="compositionally biased region" description="Basic residues" evidence="2">
    <location>
        <begin position="1153"/>
        <end position="1165"/>
    </location>
</feature>
<feature type="compositionally biased region" description="Basic residues" evidence="2">
    <location>
        <begin position="901"/>
        <end position="915"/>
    </location>
</feature>
<feature type="compositionally biased region" description="Low complexity" evidence="2">
    <location>
        <begin position="1354"/>
        <end position="1370"/>
    </location>
</feature>
<feature type="coiled-coil region" evidence="1">
    <location>
        <begin position="642"/>
        <end position="679"/>
    </location>
</feature>
<feature type="region of interest" description="Disordered" evidence="2">
    <location>
        <begin position="1147"/>
        <end position="1178"/>
    </location>
</feature>
<feature type="region of interest" description="Disordered" evidence="2">
    <location>
        <begin position="1304"/>
        <end position="1511"/>
    </location>
</feature>
<feature type="compositionally biased region" description="Polar residues" evidence="2">
    <location>
        <begin position="779"/>
        <end position="791"/>
    </location>
</feature>
<keyword evidence="1" id="KW-0175">Coiled coil</keyword>
<feature type="region of interest" description="Disordered" evidence="2">
    <location>
        <begin position="28"/>
        <end position="49"/>
    </location>
</feature>
<accession>A0ABM1M8R9</accession>
<feature type="compositionally biased region" description="Basic and acidic residues" evidence="2">
    <location>
        <begin position="336"/>
        <end position="349"/>
    </location>
</feature>
<feature type="region of interest" description="Disordered" evidence="2">
    <location>
        <begin position="1251"/>
        <end position="1275"/>
    </location>
</feature>
<feature type="region of interest" description="Disordered" evidence="2">
    <location>
        <begin position="480"/>
        <end position="558"/>
    </location>
</feature>
<feature type="compositionally biased region" description="Basic and acidic residues" evidence="2">
    <location>
        <begin position="887"/>
        <end position="900"/>
    </location>
</feature>
<gene>
    <name evidence="4" type="primary">LOC108558539</name>
</gene>
<keyword evidence="3" id="KW-1185">Reference proteome</keyword>
<name>A0ABM1M8R9_NICVS</name>
<dbReference type="Proteomes" id="UP000695000">
    <property type="component" value="Unplaced"/>
</dbReference>